<dbReference type="InterPro" id="IPR029062">
    <property type="entry name" value="Class_I_gatase-like"/>
</dbReference>
<keyword evidence="2" id="KW-0121">Carboxypeptidase</keyword>
<dbReference type="RefSeq" id="WP_407031174.1">
    <property type="nucleotide sequence ID" value="NZ_JAQGEF010000008.1"/>
</dbReference>
<dbReference type="Pfam" id="PF02016">
    <property type="entry name" value="Peptidase_S66"/>
    <property type="match status" value="1"/>
</dbReference>
<comment type="caution">
    <text evidence="8">The sequence shown here is derived from an EMBL/GenBank/DDBJ whole genome shotgun (WGS) entry which is preliminary data.</text>
</comment>
<feature type="domain" description="LD-carboxypeptidase N-terminal" evidence="6">
    <location>
        <begin position="14"/>
        <end position="130"/>
    </location>
</feature>
<dbReference type="InterPro" id="IPR027461">
    <property type="entry name" value="Carboxypeptidase_A_C_sf"/>
</dbReference>
<dbReference type="SUPFAM" id="SSF52317">
    <property type="entry name" value="Class I glutamine amidotransferase-like"/>
    <property type="match status" value="1"/>
</dbReference>
<dbReference type="Pfam" id="PF17676">
    <property type="entry name" value="Peptidase_S66C"/>
    <property type="match status" value="1"/>
</dbReference>
<comment type="similarity">
    <text evidence="1">Belongs to the peptidase S66 family.</text>
</comment>
<gene>
    <name evidence="8" type="ORF">O3P16_08515</name>
</gene>
<dbReference type="InterPro" id="IPR027478">
    <property type="entry name" value="LdcA_N"/>
</dbReference>
<evidence type="ECO:0000313" key="9">
    <source>
        <dbReference type="Proteomes" id="UP001210231"/>
    </source>
</evidence>
<evidence type="ECO:0000259" key="6">
    <source>
        <dbReference type="Pfam" id="PF02016"/>
    </source>
</evidence>
<evidence type="ECO:0000259" key="7">
    <source>
        <dbReference type="Pfam" id="PF17676"/>
    </source>
</evidence>
<dbReference type="Proteomes" id="UP001210231">
    <property type="component" value="Unassembled WGS sequence"/>
</dbReference>
<dbReference type="PANTHER" id="PTHR30237">
    <property type="entry name" value="MURAMOYLTETRAPEPTIDE CARBOXYPEPTIDASE"/>
    <property type="match status" value="1"/>
</dbReference>
<evidence type="ECO:0000256" key="3">
    <source>
        <dbReference type="ARBA" id="ARBA00022670"/>
    </source>
</evidence>
<dbReference type="Gene3D" id="3.40.50.10740">
    <property type="entry name" value="Class I glutamine amidotransferase-like"/>
    <property type="match status" value="1"/>
</dbReference>
<dbReference type="InterPro" id="IPR003507">
    <property type="entry name" value="S66_fam"/>
</dbReference>
<protein>
    <submittedName>
        <fullName evidence="8">LD-carboxypeptidase</fullName>
    </submittedName>
</protein>
<name>A0ABT4UJT1_9BACT</name>
<dbReference type="EMBL" id="JAQGEF010000008">
    <property type="protein sequence ID" value="MDA3614849.1"/>
    <property type="molecule type" value="Genomic_DNA"/>
</dbReference>
<evidence type="ECO:0000313" key="8">
    <source>
        <dbReference type="EMBL" id="MDA3614849.1"/>
    </source>
</evidence>
<organism evidence="8 9">
    <name type="scientific">Polluticaenibacter yanchengensis</name>
    <dbReference type="NCBI Taxonomy" id="3014562"/>
    <lineage>
        <taxon>Bacteria</taxon>
        <taxon>Pseudomonadati</taxon>
        <taxon>Bacteroidota</taxon>
        <taxon>Chitinophagia</taxon>
        <taxon>Chitinophagales</taxon>
        <taxon>Chitinophagaceae</taxon>
        <taxon>Polluticaenibacter</taxon>
    </lineage>
</organism>
<evidence type="ECO:0000256" key="1">
    <source>
        <dbReference type="ARBA" id="ARBA00010233"/>
    </source>
</evidence>
<proteinExistence type="inferred from homology"/>
<keyword evidence="9" id="KW-1185">Reference proteome</keyword>
<evidence type="ECO:0000256" key="2">
    <source>
        <dbReference type="ARBA" id="ARBA00022645"/>
    </source>
</evidence>
<feature type="domain" description="LD-carboxypeptidase C-terminal" evidence="7">
    <location>
        <begin position="175"/>
        <end position="289"/>
    </location>
</feature>
<dbReference type="Gene3D" id="3.50.30.60">
    <property type="entry name" value="LD-carboxypeptidase A C-terminal domain-like"/>
    <property type="match status" value="1"/>
</dbReference>
<sequence length="302" mass="33643">MIKQPPALRKGDTIAIVCPAGNIEAKKVEKCISTLKQWGYNVKVGFTVGTQFNSFSADDKERFYDLQNMLDDKEVSAILCARGGYGTSRIVDSLDWRIFKRYPKWIIGFSDITVLHSTLHTKLKTASLHASMANEFNKGDVDKNENLLSLKKALAGNKINYKIQADPLNIAGKVQGQLVGGNLSLLAHMVGTKSDLDLSGKILVIEDLNEYTYHIDRMMLQLSRSRNFQELGGLIVGGFTDMKETNPPFGHNVKEVIRTYTAPFNTPTCFDFPVSHGDENLCLKLGFTYDLNIGKTVTLKEI</sequence>
<accession>A0ABT4UJT1</accession>
<dbReference type="InterPro" id="IPR040921">
    <property type="entry name" value="Peptidase_S66C"/>
</dbReference>
<keyword evidence="5" id="KW-0720">Serine protease</keyword>
<evidence type="ECO:0000256" key="5">
    <source>
        <dbReference type="ARBA" id="ARBA00022825"/>
    </source>
</evidence>
<dbReference type="PIRSF" id="PIRSF028757">
    <property type="entry name" value="LD-carboxypeptidase"/>
    <property type="match status" value="1"/>
</dbReference>
<keyword evidence="4" id="KW-0378">Hydrolase</keyword>
<dbReference type="SUPFAM" id="SSF141986">
    <property type="entry name" value="LD-carboxypeptidase A C-terminal domain-like"/>
    <property type="match status" value="1"/>
</dbReference>
<keyword evidence="3" id="KW-0645">Protease</keyword>
<reference evidence="8 9" key="1">
    <citation type="submission" date="2022-12" db="EMBL/GenBank/DDBJ databases">
        <title>Chitinophagaceae gen. sp. nov., a new member of the family Chitinophagaceae, isolated from soil in a chemical factory.</title>
        <authorList>
            <person name="Ke Z."/>
        </authorList>
    </citation>
    <scope>NUCLEOTIDE SEQUENCE [LARGE SCALE GENOMIC DNA]</scope>
    <source>
        <strain evidence="8 9">LY-5</strain>
    </source>
</reference>
<dbReference type="InterPro" id="IPR040449">
    <property type="entry name" value="Peptidase_S66_N"/>
</dbReference>
<dbReference type="CDD" id="cd07025">
    <property type="entry name" value="Peptidase_S66"/>
    <property type="match status" value="1"/>
</dbReference>
<dbReference type="PANTHER" id="PTHR30237:SF2">
    <property type="entry name" value="MUREIN TETRAPEPTIDE CARBOXYPEPTIDASE"/>
    <property type="match status" value="1"/>
</dbReference>
<evidence type="ECO:0000256" key="4">
    <source>
        <dbReference type="ARBA" id="ARBA00022801"/>
    </source>
</evidence>